<keyword evidence="1" id="KW-1185">Reference proteome</keyword>
<reference evidence="2" key="2">
    <citation type="submission" date="2025-08" db="UniProtKB">
        <authorList>
            <consortium name="RefSeq"/>
        </authorList>
    </citation>
    <scope>IDENTIFICATION</scope>
    <source>
        <tissue evidence="2">Blood</tissue>
    </source>
</reference>
<evidence type="ECO:0000313" key="1">
    <source>
        <dbReference type="Proteomes" id="UP000286641"/>
    </source>
</evidence>
<dbReference type="InParanoid" id="A0A3Q7QLR4"/>
<gene>
    <name evidence="2" type="primary">LOC112838140</name>
</gene>
<dbReference type="AlphaFoldDB" id="A0A3Q7QLR4"/>
<sequence>MPKETTQVGGTYLSLEAAGELGNHIPHKNEHNTLRSRISGAQRRLNSSHRSSCSLTQSLCPTGSVLAGTIGAGTRTVTKCIFAYNGSDCSDAPRNAHQKKLAVSLASCKYTEIRKPAQRKYARYVRSCQLSARLCPEGLCKEMGHWTTPEPPGASGRAWPFLVPAQISKNRRNKQIRNFRKQQRLKAYDSGAVGKSGLWRKMKALLRLQNKTDYLLWDWHQLTPSPPGSLAA</sequence>
<proteinExistence type="predicted"/>
<dbReference type="RefSeq" id="XP_025746659.1">
    <property type="nucleotide sequence ID" value="XM_025890874.1"/>
</dbReference>
<organism evidence="1 2">
    <name type="scientific">Callorhinus ursinus</name>
    <name type="common">Northern fur seal</name>
    <dbReference type="NCBI Taxonomy" id="34884"/>
    <lineage>
        <taxon>Eukaryota</taxon>
        <taxon>Metazoa</taxon>
        <taxon>Chordata</taxon>
        <taxon>Craniata</taxon>
        <taxon>Vertebrata</taxon>
        <taxon>Euteleostomi</taxon>
        <taxon>Mammalia</taxon>
        <taxon>Eutheria</taxon>
        <taxon>Laurasiatheria</taxon>
        <taxon>Carnivora</taxon>
        <taxon>Caniformia</taxon>
        <taxon>Pinnipedia</taxon>
        <taxon>Otariidae</taxon>
        <taxon>Callorhinus</taxon>
    </lineage>
</organism>
<evidence type="ECO:0000313" key="2">
    <source>
        <dbReference type="RefSeq" id="XP_025746659.1"/>
    </source>
</evidence>
<reference key="1">
    <citation type="submission" date="2019-01" db="UniProtKB">
        <authorList>
            <consortium name="RefSeq"/>
        </authorList>
    </citation>
    <scope>IDENTIFICATION</scope>
</reference>
<accession>A0A3Q7QLR4</accession>
<dbReference type="Proteomes" id="UP000286641">
    <property type="component" value="Unplaced"/>
</dbReference>
<name>A0A3Q7QLR4_CALUR</name>
<protein>
    <submittedName>
        <fullName evidence="2">Uncharacterized protein LOC112838140</fullName>
    </submittedName>
</protein>